<dbReference type="RefSeq" id="WP_285967510.1">
    <property type="nucleotide sequence ID" value="NZ_CP127294.1"/>
</dbReference>
<evidence type="ECO:0000313" key="2">
    <source>
        <dbReference type="Proteomes" id="UP001236014"/>
    </source>
</evidence>
<dbReference type="EMBL" id="CP127294">
    <property type="protein sequence ID" value="WIX76762.1"/>
    <property type="molecule type" value="Genomic_DNA"/>
</dbReference>
<keyword evidence="1" id="KW-0328">Glycosyltransferase</keyword>
<dbReference type="AlphaFoldDB" id="A0A9Y2IB01"/>
<keyword evidence="1" id="KW-0808">Transferase</keyword>
<dbReference type="Proteomes" id="UP001236014">
    <property type="component" value="Chromosome"/>
</dbReference>
<accession>A0A9Y2IB01</accession>
<name>A0A9Y2IB01_9PSEU</name>
<keyword evidence="2" id="KW-1185">Reference proteome</keyword>
<dbReference type="EC" id="2.4.-.-" evidence="1"/>
<sequence length="216" mass="22496">MAYLTDPSVHRLCVSPWADLIVAPNDLAAEQARALGAVHTVVRKPLVAPAFRPVAGAAEKALLRLAHGLPADRALALVVSGSWGVGEVERTVADLQTEGSVEPVVVCGRNDALRHRLEEAGVRRVFGWVDDMAGLMRACDVVVQNAGGLTTSEALATGLPVLTYRCLPGHGRANAAVLNQAGTVPWVRSPDALGVALYVALQPPMLDAIAPVAVAG</sequence>
<proteinExistence type="predicted"/>
<dbReference type="PANTHER" id="PTHR43025">
    <property type="entry name" value="MONOGALACTOSYLDIACYLGLYCEROL SYNTHASE"/>
    <property type="match status" value="1"/>
</dbReference>
<protein>
    <submittedName>
        <fullName evidence="1">Glycosyltransferase</fullName>
        <ecNumber evidence="1">2.4.-.-</ecNumber>
    </submittedName>
</protein>
<dbReference type="Gene3D" id="3.40.50.2000">
    <property type="entry name" value="Glycogen Phosphorylase B"/>
    <property type="match status" value="1"/>
</dbReference>
<dbReference type="KEGG" id="acab:QRX50_35770"/>
<dbReference type="GO" id="GO:0016757">
    <property type="term" value="F:glycosyltransferase activity"/>
    <property type="evidence" value="ECO:0007669"/>
    <property type="project" value="UniProtKB-KW"/>
</dbReference>
<dbReference type="InterPro" id="IPR050519">
    <property type="entry name" value="Glycosyltransf_28_UgtP"/>
</dbReference>
<gene>
    <name evidence="1" type="ORF">QRX50_35770</name>
</gene>
<dbReference type="SUPFAM" id="SSF53756">
    <property type="entry name" value="UDP-Glycosyltransferase/glycogen phosphorylase"/>
    <property type="match status" value="1"/>
</dbReference>
<organism evidence="1 2">
    <name type="scientific">Amycolatopsis carbonis</name>
    <dbReference type="NCBI Taxonomy" id="715471"/>
    <lineage>
        <taxon>Bacteria</taxon>
        <taxon>Bacillati</taxon>
        <taxon>Actinomycetota</taxon>
        <taxon>Actinomycetes</taxon>
        <taxon>Pseudonocardiales</taxon>
        <taxon>Pseudonocardiaceae</taxon>
        <taxon>Amycolatopsis</taxon>
    </lineage>
</organism>
<evidence type="ECO:0000313" key="1">
    <source>
        <dbReference type="EMBL" id="WIX76762.1"/>
    </source>
</evidence>
<dbReference type="PANTHER" id="PTHR43025:SF3">
    <property type="entry name" value="MONOGALACTOSYLDIACYLGLYCEROL SYNTHASE 1, CHLOROPLASTIC"/>
    <property type="match status" value="1"/>
</dbReference>
<reference evidence="1 2" key="1">
    <citation type="submission" date="2023-06" db="EMBL/GenBank/DDBJ databases">
        <authorList>
            <person name="Oyuntsetseg B."/>
            <person name="Kim S.B."/>
        </authorList>
    </citation>
    <scope>NUCLEOTIDE SEQUENCE [LARGE SCALE GENOMIC DNA]</scope>
    <source>
        <strain evidence="1 2">2-15</strain>
    </source>
</reference>